<dbReference type="PANTHER" id="PTHR31528:SF15">
    <property type="entry name" value="RIBOFLAVIN-BINDING PROTEIN RIBY"/>
    <property type="match status" value="1"/>
</dbReference>
<dbReference type="PANTHER" id="PTHR31528">
    <property type="entry name" value="4-AMINO-5-HYDROXYMETHYL-2-METHYLPYRIMIDINE PHOSPHATE SYNTHASE THI11-RELATED"/>
    <property type="match status" value="1"/>
</dbReference>
<dbReference type="Pfam" id="PF09084">
    <property type="entry name" value="NMT1"/>
    <property type="match status" value="1"/>
</dbReference>
<name>A0ABW5AK75_9BRAD</name>
<dbReference type="InterPro" id="IPR015168">
    <property type="entry name" value="SsuA/THI5"/>
</dbReference>
<sequence>MGRLLRRLLLLPATTVVVVQAAISILASPAIAQPYVKFTLDGRIDSRAAPFLLALDRGWLKAEGLDVSIDPAPSPQEALARVAAGTYDLALVDINALIKFRAQTPGAAMTAVFMVENRLPFAVLARRGRGIVGPKELDGKRLGASTADGSLTYLQVFAKLNGVEPARLRLEAVALPVREPMLASGQVDAIAARTATVVDLRARGVPAEDIVVLPMADYGVALYGQAIVAAARMVAERGVALRAFLRAAARGLEETARDPARAIDSVVQRTEQAARDRELAKLEIDLVGSLVTPEVRENGFGAVDMERLGRSIDQLGLGSELRVKPKPTEVFDPSFLPPLDERLPPGGPAR</sequence>
<protein>
    <submittedName>
        <fullName evidence="3">ABC transporter substrate-binding protein</fullName>
    </submittedName>
</protein>
<evidence type="ECO:0000256" key="1">
    <source>
        <dbReference type="SAM" id="MobiDB-lite"/>
    </source>
</evidence>
<dbReference type="InterPro" id="IPR027939">
    <property type="entry name" value="NMT1/THI5"/>
</dbReference>
<organism evidence="3 4">
    <name type="scientific">Rhodoplanes azumiensis</name>
    <dbReference type="NCBI Taxonomy" id="1897628"/>
    <lineage>
        <taxon>Bacteria</taxon>
        <taxon>Pseudomonadati</taxon>
        <taxon>Pseudomonadota</taxon>
        <taxon>Alphaproteobacteria</taxon>
        <taxon>Hyphomicrobiales</taxon>
        <taxon>Nitrobacteraceae</taxon>
        <taxon>Rhodoplanes</taxon>
    </lineage>
</organism>
<dbReference type="Proteomes" id="UP001597314">
    <property type="component" value="Unassembled WGS sequence"/>
</dbReference>
<reference evidence="4" key="1">
    <citation type="journal article" date="2019" name="Int. J. Syst. Evol. Microbiol.">
        <title>The Global Catalogue of Microorganisms (GCM) 10K type strain sequencing project: providing services to taxonomists for standard genome sequencing and annotation.</title>
        <authorList>
            <consortium name="The Broad Institute Genomics Platform"/>
            <consortium name="The Broad Institute Genome Sequencing Center for Infectious Disease"/>
            <person name="Wu L."/>
            <person name="Ma J."/>
        </authorList>
    </citation>
    <scope>NUCLEOTIDE SEQUENCE [LARGE SCALE GENOMIC DNA]</scope>
    <source>
        <strain evidence="4">CGMCC 1.6774</strain>
    </source>
</reference>
<evidence type="ECO:0000313" key="4">
    <source>
        <dbReference type="Proteomes" id="UP001597314"/>
    </source>
</evidence>
<dbReference type="RefSeq" id="WP_378477674.1">
    <property type="nucleotide sequence ID" value="NZ_JBHUIW010000009.1"/>
</dbReference>
<evidence type="ECO:0000313" key="3">
    <source>
        <dbReference type="EMBL" id="MFD2182497.1"/>
    </source>
</evidence>
<feature type="domain" description="SsuA/THI5-like" evidence="2">
    <location>
        <begin position="48"/>
        <end position="262"/>
    </location>
</feature>
<dbReference type="SUPFAM" id="SSF53850">
    <property type="entry name" value="Periplasmic binding protein-like II"/>
    <property type="match status" value="1"/>
</dbReference>
<comment type="caution">
    <text evidence="3">The sequence shown here is derived from an EMBL/GenBank/DDBJ whole genome shotgun (WGS) entry which is preliminary data.</text>
</comment>
<evidence type="ECO:0000259" key="2">
    <source>
        <dbReference type="Pfam" id="PF09084"/>
    </source>
</evidence>
<accession>A0ABW5AK75</accession>
<proteinExistence type="predicted"/>
<dbReference type="Gene3D" id="3.40.190.10">
    <property type="entry name" value="Periplasmic binding protein-like II"/>
    <property type="match status" value="2"/>
</dbReference>
<dbReference type="EMBL" id="JBHUIW010000009">
    <property type="protein sequence ID" value="MFD2182497.1"/>
    <property type="molecule type" value="Genomic_DNA"/>
</dbReference>
<feature type="region of interest" description="Disordered" evidence="1">
    <location>
        <begin position="327"/>
        <end position="350"/>
    </location>
</feature>
<gene>
    <name evidence="3" type="ORF">ACFSOX_10055</name>
</gene>
<keyword evidence="4" id="KW-1185">Reference proteome</keyword>